<feature type="region of interest" description="Disordered" evidence="1">
    <location>
        <begin position="1"/>
        <end position="21"/>
    </location>
</feature>
<name>A0AAW1C7A7_CROAD</name>
<dbReference type="Proteomes" id="UP001474421">
    <property type="component" value="Unassembled WGS sequence"/>
</dbReference>
<feature type="compositionally biased region" description="Polar residues" evidence="1">
    <location>
        <begin position="1"/>
        <end position="10"/>
    </location>
</feature>
<dbReference type="AlphaFoldDB" id="A0AAW1C7A7"/>
<organism evidence="2 3">
    <name type="scientific">Crotalus adamanteus</name>
    <name type="common">Eastern diamondback rattlesnake</name>
    <dbReference type="NCBI Taxonomy" id="8729"/>
    <lineage>
        <taxon>Eukaryota</taxon>
        <taxon>Metazoa</taxon>
        <taxon>Chordata</taxon>
        <taxon>Craniata</taxon>
        <taxon>Vertebrata</taxon>
        <taxon>Euteleostomi</taxon>
        <taxon>Lepidosauria</taxon>
        <taxon>Squamata</taxon>
        <taxon>Bifurcata</taxon>
        <taxon>Unidentata</taxon>
        <taxon>Episquamata</taxon>
        <taxon>Toxicofera</taxon>
        <taxon>Serpentes</taxon>
        <taxon>Colubroidea</taxon>
        <taxon>Viperidae</taxon>
        <taxon>Crotalinae</taxon>
        <taxon>Crotalus</taxon>
    </lineage>
</organism>
<comment type="caution">
    <text evidence="2">The sequence shown here is derived from an EMBL/GenBank/DDBJ whole genome shotgun (WGS) entry which is preliminary data.</text>
</comment>
<sequence length="42" mass="4766">MKRNHVTTTRPVDATPPETGLQITIPPTVSIRIERIYMVFNA</sequence>
<evidence type="ECO:0000256" key="1">
    <source>
        <dbReference type="SAM" id="MobiDB-lite"/>
    </source>
</evidence>
<gene>
    <name evidence="2" type="ORF">NXF25_001561</name>
</gene>
<evidence type="ECO:0000313" key="2">
    <source>
        <dbReference type="EMBL" id="KAK9410386.1"/>
    </source>
</evidence>
<reference evidence="2 3" key="1">
    <citation type="journal article" date="2024" name="Proc. Natl. Acad. Sci. U.S.A.">
        <title>The genetic regulatory architecture and epigenomic basis for age-related changes in rattlesnake venom.</title>
        <authorList>
            <person name="Hogan M.P."/>
            <person name="Holding M.L."/>
            <person name="Nystrom G.S."/>
            <person name="Colston T.J."/>
            <person name="Bartlett D.A."/>
            <person name="Mason A.J."/>
            <person name="Ellsworth S.A."/>
            <person name="Rautsaw R.M."/>
            <person name="Lawrence K.C."/>
            <person name="Strickland J.L."/>
            <person name="He B."/>
            <person name="Fraser P."/>
            <person name="Margres M.J."/>
            <person name="Gilbert D.M."/>
            <person name="Gibbs H.L."/>
            <person name="Parkinson C.L."/>
            <person name="Rokyta D.R."/>
        </authorList>
    </citation>
    <scope>NUCLEOTIDE SEQUENCE [LARGE SCALE GENOMIC DNA]</scope>
    <source>
        <strain evidence="2">DRR0105</strain>
    </source>
</reference>
<keyword evidence="3" id="KW-1185">Reference proteome</keyword>
<protein>
    <submittedName>
        <fullName evidence="2">Uncharacterized protein</fullName>
    </submittedName>
</protein>
<proteinExistence type="predicted"/>
<accession>A0AAW1C7A7</accession>
<evidence type="ECO:0000313" key="3">
    <source>
        <dbReference type="Proteomes" id="UP001474421"/>
    </source>
</evidence>
<dbReference type="EMBL" id="JAOTOJ010000001">
    <property type="protein sequence ID" value="KAK9410386.1"/>
    <property type="molecule type" value="Genomic_DNA"/>
</dbReference>